<evidence type="ECO:0000313" key="7">
    <source>
        <dbReference type="EMBL" id="TKK78792.1"/>
    </source>
</evidence>
<dbReference type="OrthoDB" id="3496652at2"/>
<dbReference type="AlphaFoldDB" id="A0A4U3LSQ4"/>
<keyword evidence="5" id="KW-0472">Membrane</keyword>
<keyword evidence="7" id="KW-0723">Serine/threonine-protein kinase</keyword>
<dbReference type="Proteomes" id="UP000308705">
    <property type="component" value="Unassembled WGS sequence"/>
</dbReference>
<evidence type="ECO:0000259" key="6">
    <source>
        <dbReference type="PROSITE" id="PS50011"/>
    </source>
</evidence>
<keyword evidence="8" id="KW-1185">Reference proteome</keyword>
<comment type="caution">
    <text evidence="7">The sequence shown here is derived from an EMBL/GenBank/DDBJ whole genome shotgun (WGS) entry which is preliminary data.</text>
</comment>
<evidence type="ECO:0000256" key="5">
    <source>
        <dbReference type="SAM" id="Phobius"/>
    </source>
</evidence>
<dbReference type="EMBL" id="SZQA01000067">
    <property type="protein sequence ID" value="TKK78792.1"/>
    <property type="molecule type" value="Genomic_DNA"/>
</dbReference>
<keyword evidence="3 7" id="KW-0418">Kinase</keyword>
<gene>
    <name evidence="7" type="ORF">FDA94_37030</name>
</gene>
<dbReference type="SUPFAM" id="SSF56112">
    <property type="entry name" value="Protein kinase-like (PK-like)"/>
    <property type="match status" value="1"/>
</dbReference>
<reference evidence="7 8" key="1">
    <citation type="submission" date="2019-04" db="EMBL/GenBank/DDBJ databases">
        <title>Herbidospora sp. NEAU-GS14.nov., a novel actinomycete isolated from soil.</title>
        <authorList>
            <person name="Han L."/>
        </authorList>
    </citation>
    <scope>NUCLEOTIDE SEQUENCE [LARGE SCALE GENOMIC DNA]</scope>
    <source>
        <strain evidence="7 8">NEAU-GS14</strain>
    </source>
</reference>
<dbReference type="Pfam" id="PF00069">
    <property type="entry name" value="Pkinase"/>
    <property type="match status" value="1"/>
</dbReference>
<dbReference type="PANTHER" id="PTHR43289">
    <property type="entry name" value="MITOGEN-ACTIVATED PROTEIN KINASE KINASE KINASE 20-RELATED"/>
    <property type="match status" value="1"/>
</dbReference>
<feature type="domain" description="Protein kinase" evidence="6">
    <location>
        <begin position="9"/>
        <end position="254"/>
    </location>
</feature>
<keyword evidence="2" id="KW-0547">Nucleotide-binding</keyword>
<dbReference type="GO" id="GO:0004674">
    <property type="term" value="F:protein serine/threonine kinase activity"/>
    <property type="evidence" value="ECO:0007669"/>
    <property type="project" value="UniProtKB-KW"/>
</dbReference>
<dbReference type="GO" id="GO:0005524">
    <property type="term" value="F:ATP binding"/>
    <property type="evidence" value="ECO:0007669"/>
    <property type="project" value="UniProtKB-KW"/>
</dbReference>
<evidence type="ECO:0000256" key="3">
    <source>
        <dbReference type="ARBA" id="ARBA00022777"/>
    </source>
</evidence>
<feature type="transmembrane region" description="Helical" evidence="5">
    <location>
        <begin position="268"/>
        <end position="288"/>
    </location>
</feature>
<proteinExistence type="predicted"/>
<dbReference type="PROSITE" id="PS00108">
    <property type="entry name" value="PROTEIN_KINASE_ST"/>
    <property type="match status" value="1"/>
</dbReference>
<protein>
    <submittedName>
        <fullName evidence="7">Serine/threonine protein kinase</fullName>
    </submittedName>
</protein>
<evidence type="ECO:0000313" key="8">
    <source>
        <dbReference type="Proteomes" id="UP000308705"/>
    </source>
</evidence>
<accession>A0A4U3LSQ4</accession>
<dbReference type="InterPro" id="IPR000719">
    <property type="entry name" value="Prot_kinase_dom"/>
</dbReference>
<dbReference type="PROSITE" id="PS50011">
    <property type="entry name" value="PROTEIN_KINASE_DOM"/>
    <property type="match status" value="1"/>
</dbReference>
<evidence type="ECO:0000256" key="2">
    <source>
        <dbReference type="ARBA" id="ARBA00022741"/>
    </source>
</evidence>
<dbReference type="InterPro" id="IPR011009">
    <property type="entry name" value="Kinase-like_dom_sf"/>
</dbReference>
<dbReference type="PANTHER" id="PTHR43289:SF34">
    <property type="entry name" value="SERINE_THREONINE-PROTEIN KINASE YBDM-RELATED"/>
    <property type="match status" value="1"/>
</dbReference>
<keyword evidence="4" id="KW-0067">ATP-binding</keyword>
<keyword evidence="5" id="KW-1133">Transmembrane helix</keyword>
<evidence type="ECO:0000256" key="4">
    <source>
        <dbReference type="ARBA" id="ARBA00022840"/>
    </source>
</evidence>
<dbReference type="CDD" id="cd14014">
    <property type="entry name" value="STKc_PknB_like"/>
    <property type="match status" value="1"/>
</dbReference>
<sequence length="554" mass="57358">MEGTRLGGYTILRTLGAGGQGTVYLAAAPDGGQVAVKVLHAMPEDGAAERFLREAEVLPEVASFCAAQVLGFGVADGVPYIASEYVEGPTLQALVRERGPLGGGSLRSVAVGTITALSAIHRAGVVHLDFKPANVIVGRDGPRVIDFGVARAVDAETTGTGAVGTPTYMAPEQLGESPPGPAADVFAWAATVVFAASGRPPFGADSVPAVLNRLLRGEPDLGPLTGDLREVVAACLVKDPLARPASSDVLLRLLGRVPAASRRVGRRVLVAGAALAVAAAALGVAVWASRPEPPRLTGPPSSAFTSLRVPELPGSVYEHPSDPVRLTSFSVSTSIMSIRSYVRSRDSFVPIERQRHPVVSPDGSTLAEINWAPLRAADGNVVTFTRDGETFTVPTVEPPLAVDSPVWSRDGGRVLLTVSSEAGRTGFVLVDVAARRSAYVPVASPETDFGFAPGGAVTSGGVVYGPDGARSRTYDGMDSLVFSPSGRRYAGACASGICGPRPLRSSGEVIGWFNEDTLIVRDGREVLAVDAASGATRRTLADLGSDGEVLIHYS</sequence>
<evidence type="ECO:0000256" key="1">
    <source>
        <dbReference type="ARBA" id="ARBA00022679"/>
    </source>
</evidence>
<dbReference type="RefSeq" id="WP_137251692.1">
    <property type="nucleotide sequence ID" value="NZ_SZQA01000067.1"/>
</dbReference>
<dbReference type="Gene3D" id="3.30.200.20">
    <property type="entry name" value="Phosphorylase Kinase, domain 1"/>
    <property type="match status" value="1"/>
</dbReference>
<name>A0A4U3LSQ4_9ACTN</name>
<dbReference type="InterPro" id="IPR008271">
    <property type="entry name" value="Ser/Thr_kinase_AS"/>
</dbReference>
<keyword evidence="5" id="KW-0812">Transmembrane</keyword>
<dbReference type="SUPFAM" id="SSF82171">
    <property type="entry name" value="DPP6 N-terminal domain-like"/>
    <property type="match status" value="1"/>
</dbReference>
<dbReference type="Gene3D" id="1.10.510.10">
    <property type="entry name" value="Transferase(Phosphotransferase) domain 1"/>
    <property type="match status" value="1"/>
</dbReference>
<organism evidence="7 8">
    <name type="scientific">Herbidospora galbida</name>
    <dbReference type="NCBI Taxonomy" id="2575442"/>
    <lineage>
        <taxon>Bacteria</taxon>
        <taxon>Bacillati</taxon>
        <taxon>Actinomycetota</taxon>
        <taxon>Actinomycetes</taxon>
        <taxon>Streptosporangiales</taxon>
        <taxon>Streptosporangiaceae</taxon>
        <taxon>Herbidospora</taxon>
    </lineage>
</organism>
<keyword evidence="1" id="KW-0808">Transferase</keyword>